<dbReference type="eggNOG" id="KOG2410">
    <property type="taxonomic scope" value="Eukaryota"/>
</dbReference>
<dbReference type="Proteomes" id="UP000182444">
    <property type="component" value="Chromosome 1C"/>
</dbReference>
<dbReference type="Gene3D" id="3.60.20.40">
    <property type="match status" value="1"/>
</dbReference>
<dbReference type="VEuPathDB" id="FungiDB:YALI0_C20669g"/>
<evidence type="ECO:0000313" key="1">
    <source>
        <dbReference type="EMBL" id="AOW03164.1"/>
    </source>
</evidence>
<dbReference type="RefSeq" id="XP_502057.2">
    <property type="nucleotide sequence ID" value="XM_502057.3"/>
</dbReference>
<dbReference type="InterPro" id="IPR029055">
    <property type="entry name" value="Ntn_hydrolases_N"/>
</dbReference>
<name>A0A1D8NC05_YARLL</name>
<dbReference type="GeneID" id="2909890"/>
<dbReference type="InterPro" id="IPR043138">
    <property type="entry name" value="GGT_lsub"/>
</dbReference>
<protein>
    <recommendedName>
        <fullName evidence="3">Gamma-glutamyltransferase</fullName>
    </recommendedName>
</protein>
<dbReference type="InterPro" id="IPR043137">
    <property type="entry name" value="GGT_ssub_C"/>
</dbReference>
<dbReference type="SUPFAM" id="SSF56235">
    <property type="entry name" value="N-terminal nucleophile aminohydrolases (Ntn hydrolases)"/>
    <property type="match status" value="1"/>
</dbReference>
<sequence>MINAYKIHKYIYILYTFIPAHYEHEGANYTTSRQSIRTNTSNMSPRFSRRSVVHSTKGMVASTQPLASAIGARVLDQGGNAAMAGIAVAAALNLLEPHQTGVGGDMFALFYDAKTKKVEGLNGSGRSPKALTVDYLRKHGVEGPRIPLTSPHTITVPGAVGGWCDIYERWGNKKLTMAEILEPVAQLAEEGAPISEVSAKLWKDHGPKLLKTDSAGADLLVKDDSAETGYRAPYAGEVFKNPGLAAVLREIGAKGRDGFYKGWVADSILEILQKRGSLMTREDLENHTSSFVEPIAIEIKDNIKLWELPPNGSGLVAIIAVGVIKALDRQGKISLEGLKLNSAEYLHVAVEALKFAFREADEYVSDPDHHDVSLEELLSETKYDELANRFDTSKIHPNYDDNVINPIHKSDTVYFAITDRWGNACSFIISIFDGFGSSTVPAGTGFCLQNRGLNFNLTEGTRNCLAGGKRPYHTIIPAMVTKGDDLWACYGVMGGFMQPQGHVQVLLNMINFGLDPQQALDAPRFCLSAGKGIDFGKGTHGPCSKHETVVNLEETIDPEVVETLKNLGHTVNVVSGEDAWALFGRGQVIRQDENGVYHAGSDPRGDGQAVPILL</sequence>
<dbReference type="KEGG" id="yli:2909890"/>
<dbReference type="PRINTS" id="PR01210">
    <property type="entry name" value="GGTRANSPTASE"/>
</dbReference>
<dbReference type="InterPro" id="IPR052896">
    <property type="entry name" value="GGT-like_enzyme"/>
</dbReference>
<dbReference type="Gene3D" id="1.10.246.130">
    <property type="match status" value="1"/>
</dbReference>
<dbReference type="PANTHER" id="PTHR43881:SF1">
    <property type="entry name" value="GAMMA-GLUTAMYLTRANSPEPTIDASE (AFU_ORTHOLOGUE AFUA_4G13580)"/>
    <property type="match status" value="1"/>
</dbReference>
<evidence type="ECO:0008006" key="3">
    <source>
        <dbReference type="Google" id="ProtNLM"/>
    </source>
</evidence>
<reference evidence="1 2" key="1">
    <citation type="journal article" date="2016" name="PLoS ONE">
        <title>Sequence Assembly of Yarrowia lipolytica Strain W29/CLIB89 Shows Transposable Element Diversity.</title>
        <authorList>
            <person name="Magnan C."/>
            <person name="Yu J."/>
            <person name="Chang I."/>
            <person name="Jahn E."/>
            <person name="Kanomata Y."/>
            <person name="Wu J."/>
            <person name="Zeller M."/>
            <person name="Oakes M."/>
            <person name="Baldi P."/>
            <person name="Sandmeyer S."/>
        </authorList>
    </citation>
    <scope>NUCLEOTIDE SEQUENCE [LARGE SCALE GENOMIC DNA]</scope>
    <source>
        <strain evidence="2">CLIB89(W29)</strain>
    </source>
</reference>
<gene>
    <name evidence="1" type="ORF">YALI1_C28621g</name>
</gene>
<organism evidence="1 2">
    <name type="scientific">Yarrowia lipolytica</name>
    <name type="common">Candida lipolytica</name>
    <dbReference type="NCBI Taxonomy" id="4952"/>
    <lineage>
        <taxon>Eukaryota</taxon>
        <taxon>Fungi</taxon>
        <taxon>Dikarya</taxon>
        <taxon>Ascomycota</taxon>
        <taxon>Saccharomycotina</taxon>
        <taxon>Dipodascomycetes</taxon>
        <taxon>Dipodascales</taxon>
        <taxon>Dipodascales incertae sedis</taxon>
        <taxon>Yarrowia</taxon>
    </lineage>
</organism>
<dbReference type="Pfam" id="PF01019">
    <property type="entry name" value="G_glu_transpept"/>
    <property type="match status" value="1"/>
</dbReference>
<dbReference type="EMBL" id="CP017555">
    <property type="protein sequence ID" value="AOW03164.1"/>
    <property type="molecule type" value="Genomic_DNA"/>
</dbReference>
<evidence type="ECO:0000313" key="2">
    <source>
        <dbReference type="Proteomes" id="UP000182444"/>
    </source>
</evidence>
<dbReference type="VEuPathDB" id="FungiDB:YALI1_C28621g"/>
<accession>A0A1D8NC05</accession>
<dbReference type="PANTHER" id="PTHR43881">
    <property type="entry name" value="GAMMA-GLUTAMYLTRANSPEPTIDASE (AFU_ORTHOLOGUE AFUA_4G13580)"/>
    <property type="match status" value="1"/>
</dbReference>
<dbReference type="AlphaFoldDB" id="A0A1D8NC05"/>
<proteinExistence type="predicted"/>